<name>A0A512NC50_9HYPH</name>
<dbReference type="InterPro" id="IPR018687">
    <property type="entry name" value="DUF2177_membr"/>
</dbReference>
<organism evidence="2 3">
    <name type="scientific">Reyranella soli</name>
    <dbReference type="NCBI Taxonomy" id="1230389"/>
    <lineage>
        <taxon>Bacteria</taxon>
        <taxon>Pseudomonadati</taxon>
        <taxon>Pseudomonadota</taxon>
        <taxon>Alphaproteobacteria</taxon>
        <taxon>Hyphomicrobiales</taxon>
        <taxon>Reyranellaceae</taxon>
        <taxon>Reyranella</taxon>
    </lineage>
</organism>
<accession>A0A512NC50</accession>
<feature type="transmembrane region" description="Helical" evidence="1">
    <location>
        <begin position="108"/>
        <end position="128"/>
    </location>
</feature>
<keyword evidence="3" id="KW-1185">Reference proteome</keyword>
<evidence type="ECO:0000313" key="3">
    <source>
        <dbReference type="Proteomes" id="UP000321058"/>
    </source>
</evidence>
<dbReference type="RefSeq" id="WP_147150613.1">
    <property type="nucleotide sequence ID" value="NZ_BKAJ01000066.1"/>
</dbReference>
<keyword evidence="1" id="KW-1133">Transmembrane helix</keyword>
<feature type="transmembrane region" description="Helical" evidence="1">
    <location>
        <begin position="5"/>
        <end position="25"/>
    </location>
</feature>
<evidence type="ECO:0000256" key="1">
    <source>
        <dbReference type="SAM" id="Phobius"/>
    </source>
</evidence>
<keyword evidence="1" id="KW-0812">Transmembrane</keyword>
<dbReference type="Pfam" id="PF09945">
    <property type="entry name" value="DUF2177"/>
    <property type="match status" value="1"/>
</dbReference>
<feature type="transmembrane region" description="Helical" evidence="1">
    <location>
        <begin position="45"/>
        <end position="65"/>
    </location>
</feature>
<feature type="transmembrane region" description="Helical" evidence="1">
    <location>
        <begin position="70"/>
        <end position="88"/>
    </location>
</feature>
<dbReference type="OrthoDB" id="166547at2"/>
<reference evidence="2 3" key="1">
    <citation type="submission" date="2019-07" db="EMBL/GenBank/DDBJ databases">
        <title>Whole genome shotgun sequence of Reyranella soli NBRC 108950.</title>
        <authorList>
            <person name="Hosoyama A."/>
            <person name="Uohara A."/>
            <person name="Ohji S."/>
            <person name="Ichikawa N."/>
        </authorList>
    </citation>
    <scope>NUCLEOTIDE SEQUENCE [LARGE SCALE GENOMIC DNA]</scope>
    <source>
        <strain evidence="2 3">NBRC 108950</strain>
    </source>
</reference>
<protein>
    <recommendedName>
        <fullName evidence="4">DUF2177 domain-containing protein</fullName>
    </recommendedName>
</protein>
<comment type="caution">
    <text evidence="2">The sequence shown here is derived from an EMBL/GenBank/DDBJ whole genome shotgun (WGS) entry which is preliminary data.</text>
</comment>
<dbReference type="AlphaFoldDB" id="A0A512NC50"/>
<proteinExistence type="predicted"/>
<dbReference type="Proteomes" id="UP000321058">
    <property type="component" value="Unassembled WGS sequence"/>
</dbReference>
<evidence type="ECO:0008006" key="4">
    <source>
        <dbReference type="Google" id="ProtNLM"/>
    </source>
</evidence>
<keyword evidence="1" id="KW-0472">Membrane</keyword>
<evidence type="ECO:0000313" key="2">
    <source>
        <dbReference type="EMBL" id="GEP56531.1"/>
    </source>
</evidence>
<gene>
    <name evidence="2" type="ORF">RSO01_36970</name>
</gene>
<dbReference type="EMBL" id="BKAJ01000066">
    <property type="protein sequence ID" value="GEP56531.1"/>
    <property type="molecule type" value="Genomic_DNA"/>
</dbReference>
<sequence>MKTWFIGYVAALGTLAVLDALWLGLVSRDFYKAGLGQLLLDQPNWSVAILFYLIHAVGIVVFPVALATSWLAAALYGALFGFVVYAAYDLTNLATLRGWPMAVSLVDLAWGAAVSAAACVAAFLAMLATS</sequence>